<protein>
    <submittedName>
        <fullName evidence="2">Uncharacterized protein</fullName>
    </submittedName>
</protein>
<evidence type="ECO:0000256" key="1">
    <source>
        <dbReference type="SAM" id="MobiDB-lite"/>
    </source>
</evidence>
<dbReference type="EMBL" id="RAHJ01000021">
    <property type="protein sequence ID" value="RJX65935.1"/>
    <property type="molecule type" value="Genomic_DNA"/>
</dbReference>
<name>A0A419QYX0_9SPHN</name>
<gene>
    <name evidence="2" type="ORF">D6858_13220</name>
</gene>
<reference evidence="2 3" key="1">
    <citation type="submission" date="2018-09" db="EMBL/GenBank/DDBJ databases">
        <title>Altererythrobacter sp.Ery1 and Ery12, the genome sequencing of novel strains in genus Alterythrobacter.</title>
        <authorList>
            <person name="Cheng H."/>
            <person name="Wu Y.-H."/>
            <person name="Fang C."/>
            <person name="Xu X.-W."/>
        </authorList>
    </citation>
    <scope>NUCLEOTIDE SEQUENCE [LARGE SCALE GENOMIC DNA]</scope>
    <source>
        <strain evidence="2 3">Ery12</strain>
    </source>
</reference>
<feature type="region of interest" description="Disordered" evidence="1">
    <location>
        <begin position="60"/>
        <end position="113"/>
    </location>
</feature>
<evidence type="ECO:0000313" key="2">
    <source>
        <dbReference type="EMBL" id="RJX65935.1"/>
    </source>
</evidence>
<proteinExistence type="predicted"/>
<keyword evidence="3" id="KW-1185">Reference proteome</keyword>
<dbReference type="AlphaFoldDB" id="A0A419QYX0"/>
<organism evidence="2 3">
    <name type="scientific">Tsuneonella suprasediminis</name>
    <dbReference type="NCBI Taxonomy" id="2306996"/>
    <lineage>
        <taxon>Bacteria</taxon>
        <taxon>Pseudomonadati</taxon>
        <taxon>Pseudomonadota</taxon>
        <taxon>Alphaproteobacteria</taxon>
        <taxon>Sphingomonadales</taxon>
        <taxon>Erythrobacteraceae</taxon>
        <taxon>Tsuneonella</taxon>
    </lineage>
</organism>
<sequence length="138" mass="15199">MGMERAMAAHSPDLWRAGAVGKRVRGWEAPSATHARRLRSSGHHRPAFCNVAPDLIRGPAPLPARHWQKLDPGSKAGVTEPVRRREGVGKNVASPHLAIRHREKPQATWQSKDRPFASITAEVMGSILTPWIASLRSQ</sequence>
<accession>A0A419QYX0</accession>
<dbReference type="Proteomes" id="UP000284322">
    <property type="component" value="Unassembled WGS sequence"/>
</dbReference>
<evidence type="ECO:0000313" key="3">
    <source>
        <dbReference type="Proteomes" id="UP000284322"/>
    </source>
</evidence>
<comment type="caution">
    <text evidence="2">The sequence shown here is derived from an EMBL/GenBank/DDBJ whole genome shotgun (WGS) entry which is preliminary data.</text>
</comment>